<dbReference type="VEuPathDB" id="FungiDB:AeMF1_012628"/>
<proteinExistence type="predicted"/>
<keyword evidence="2" id="KW-1185">Reference proteome</keyword>
<protein>
    <submittedName>
        <fullName evidence="1">Uncharacterized protein</fullName>
    </submittedName>
</protein>
<dbReference type="EMBL" id="VJMJ01000010">
    <property type="protein sequence ID" value="KAF0744127.1"/>
    <property type="molecule type" value="Genomic_DNA"/>
</dbReference>
<sequence length="133" mass="14706">MGKQGPNMTEDQKLAICVALTELEEDGKLSHGAFKTIVVRFDRSDRAVSKLWKKFKLGLAQGTPQEAIKSKIKGNSGRKGVQPNEIQSRVRSVELLLRQNLRVLAENTGIPKSVLHRAKQAGHSAQPFLLSHI</sequence>
<evidence type="ECO:0000313" key="1">
    <source>
        <dbReference type="EMBL" id="KAF0744127.1"/>
    </source>
</evidence>
<dbReference type="Proteomes" id="UP000481153">
    <property type="component" value="Unassembled WGS sequence"/>
</dbReference>
<reference evidence="1 2" key="1">
    <citation type="submission" date="2019-07" db="EMBL/GenBank/DDBJ databases">
        <title>Genomics analysis of Aphanomyces spp. identifies a new class of oomycete effector associated with host adaptation.</title>
        <authorList>
            <person name="Gaulin E."/>
        </authorList>
    </citation>
    <scope>NUCLEOTIDE SEQUENCE [LARGE SCALE GENOMIC DNA]</scope>
    <source>
        <strain evidence="1 2">ATCC 201684</strain>
    </source>
</reference>
<dbReference type="AlphaFoldDB" id="A0A6G0XU09"/>
<name>A0A6G0XU09_9STRA</name>
<organism evidence="1 2">
    <name type="scientific">Aphanomyces euteiches</name>
    <dbReference type="NCBI Taxonomy" id="100861"/>
    <lineage>
        <taxon>Eukaryota</taxon>
        <taxon>Sar</taxon>
        <taxon>Stramenopiles</taxon>
        <taxon>Oomycota</taxon>
        <taxon>Saprolegniomycetes</taxon>
        <taxon>Saprolegniales</taxon>
        <taxon>Verrucalvaceae</taxon>
        <taxon>Aphanomyces</taxon>
    </lineage>
</organism>
<evidence type="ECO:0000313" key="2">
    <source>
        <dbReference type="Proteomes" id="UP000481153"/>
    </source>
</evidence>
<comment type="caution">
    <text evidence="1">The sequence shown here is derived from an EMBL/GenBank/DDBJ whole genome shotgun (WGS) entry which is preliminary data.</text>
</comment>
<gene>
    <name evidence="1" type="ORF">Ae201684_001269</name>
</gene>
<dbReference type="PANTHER" id="PTHR33889:SF7">
    <property type="entry name" value="OS04G0681850 PROTEIN"/>
    <property type="match status" value="1"/>
</dbReference>
<dbReference type="PANTHER" id="PTHR33889">
    <property type="entry name" value="OS04G0681850 PROTEIN"/>
    <property type="match status" value="1"/>
</dbReference>
<accession>A0A6G0XU09</accession>